<organism evidence="3 4">
    <name type="scientific">Pelatocladus maniniholoensis HA4357-MV3</name>
    <dbReference type="NCBI Taxonomy" id="1117104"/>
    <lineage>
        <taxon>Bacteria</taxon>
        <taxon>Bacillati</taxon>
        <taxon>Cyanobacteriota</taxon>
        <taxon>Cyanophyceae</taxon>
        <taxon>Nostocales</taxon>
        <taxon>Nostocaceae</taxon>
        <taxon>Pelatocladus</taxon>
    </lineage>
</organism>
<evidence type="ECO:0000256" key="2">
    <source>
        <dbReference type="SAM" id="Phobius"/>
    </source>
</evidence>
<evidence type="ECO:0000313" key="4">
    <source>
        <dbReference type="Proteomes" id="UP000813215"/>
    </source>
</evidence>
<keyword evidence="2" id="KW-1133">Transmembrane helix</keyword>
<keyword evidence="2" id="KW-0472">Membrane</keyword>
<dbReference type="AlphaFoldDB" id="A0A9E3H5K6"/>
<name>A0A9E3H5K6_9NOST</name>
<dbReference type="Proteomes" id="UP000813215">
    <property type="component" value="Unassembled WGS sequence"/>
</dbReference>
<comment type="caution">
    <text evidence="3">The sequence shown here is derived from an EMBL/GenBank/DDBJ whole genome shotgun (WGS) entry which is preliminary data.</text>
</comment>
<keyword evidence="2" id="KW-0812">Transmembrane</keyword>
<proteinExistence type="predicted"/>
<reference evidence="3" key="2">
    <citation type="journal article" date="2022" name="Microbiol. Resour. Announc.">
        <title>Metagenome Sequencing to Explore Phylogenomics of Terrestrial Cyanobacteria.</title>
        <authorList>
            <person name="Ward R.D."/>
            <person name="Stajich J.E."/>
            <person name="Johansen J.R."/>
            <person name="Huntemann M."/>
            <person name="Clum A."/>
            <person name="Foster B."/>
            <person name="Foster B."/>
            <person name="Roux S."/>
            <person name="Palaniappan K."/>
            <person name="Varghese N."/>
            <person name="Mukherjee S."/>
            <person name="Reddy T.B.K."/>
            <person name="Daum C."/>
            <person name="Copeland A."/>
            <person name="Chen I.A."/>
            <person name="Ivanova N.N."/>
            <person name="Kyrpides N.C."/>
            <person name="Shapiro N."/>
            <person name="Eloe-Fadrosh E.A."/>
            <person name="Pietrasiak N."/>
        </authorList>
    </citation>
    <scope>NUCLEOTIDE SEQUENCE</scope>
    <source>
        <strain evidence="3">HA4357-MV3</strain>
    </source>
</reference>
<reference evidence="3" key="1">
    <citation type="submission" date="2021-05" db="EMBL/GenBank/DDBJ databases">
        <authorList>
            <person name="Pietrasiak N."/>
            <person name="Ward R."/>
            <person name="Stajich J.E."/>
            <person name="Kurbessoian T."/>
        </authorList>
    </citation>
    <scope>NUCLEOTIDE SEQUENCE</scope>
    <source>
        <strain evidence="3">HA4357-MV3</strain>
    </source>
</reference>
<feature type="transmembrane region" description="Helical" evidence="2">
    <location>
        <begin position="199"/>
        <end position="218"/>
    </location>
</feature>
<evidence type="ECO:0000256" key="1">
    <source>
        <dbReference type="SAM" id="Coils"/>
    </source>
</evidence>
<gene>
    <name evidence="3" type="ORF">KME28_06510</name>
</gene>
<accession>A0A9E3H5K6</accession>
<sequence length="617" mass="69333">MSSFNTLEDDQNYINQQVAVIEEDLQFIAQILQEQLRAEIPSGEYFQVKCAVKKDQLMILTQHPQGVTSDTENIFVLLEEALQSLLNRHGQHVEIFLRIAGVKLPYAKHSLILKASQAKVEEIREFEVSSENEKAMGGVQQEDKIDNSSPFTASDALMDEQFSTDIPDESQEQPFDPMADAPDLSYYTTLKSKRPIKPMMLGIVVAAIAVLGGAAYLLTRPCVMSECKEIQTAEGLGKSWQRLIYNAKSESELTTLQQQLVEASTKLKTIPSWSSRYQKAETLATDLSKDSETINKIIKAFSAASLATQKSQTPANNLEELKARQDLWRQAIAPIEMISTNNELYGWVQPRLATYRAKLRTVNQQLQVEDKWLQKITAAKDVANVAIKQETTARTLPELQKVQSTWQVAINALTIIPKTSSVYSEVQKLLIEYKPKLVAARDRTTKLQLAAKTYKQAIENAEQAKRYEKQNQWQAAVTYWNQALNTVKQVQQDSLYYTQAQTLIQPYSTSLKQAQAKLQVANSLQQTRTDLEKTCSGEVRVCNYTINDREIIVRITPEYEQALNSSLSQADKNTVANITNHLQSLQQALDIISDNANLAVVVFDAQGSQIHGHIPTS</sequence>
<feature type="coiled-coil region" evidence="1">
    <location>
        <begin position="444"/>
        <end position="471"/>
    </location>
</feature>
<evidence type="ECO:0000313" key="3">
    <source>
        <dbReference type="EMBL" id="MBW4431374.1"/>
    </source>
</evidence>
<keyword evidence="1" id="KW-0175">Coiled coil</keyword>
<protein>
    <submittedName>
        <fullName evidence="3">Uncharacterized protein</fullName>
    </submittedName>
</protein>
<dbReference type="EMBL" id="JAHHHW010000068">
    <property type="protein sequence ID" value="MBW4431374.1"/>
    <property type="molecule type" value="Genomic_DNA"/>
</dbReference>